<dbReference type="EC" id="1.1.5.3" evidence="6"/>
<proteinExistence type="inferred from homology"/>
<dbReference type="PANTHER" id="PTHR11985">
    <property type="entry name" value="GLYCEROL-3-PHOSPHATE DEHYDROGENASE"/>
    <property type="match status" value="1"/>
</dbReference>
<dbReference type="AlphaFoldDB" id="A0A7V7PSX5"/>
<gene>
    <name evidence="9" type="ORF">F6X38_00720</name>
</gene>
<accession>A0A7V7PSX5</accession>
<dbReference type="Pfam" id="PF01266">
    <property type="entry name" value="DAO"/>
    <property type="match status" value="1"/>
</dbReference>
<comment type="similarity">
    <text evidence="2 6">Belongs to the FAD-dependent glycerol-3-phosphate dehydrogenase family.</text>
</comment>
<dbReference type="InterPro" id="IPR036188">
    <property type="entry name" value="FAD/NAD-bd_sf"/>
</dbReference>
<keyword evidence="5 6" id="KW-0560">Oxidoreductase</keyword>
<dbReference type="InterPro" id="IPR006076">
    <property type="entry name" value="FAD-dep_OxRdtase"/>
</dbReference>
<feature type="domain" description="FAD dependent oxidoreductase" evidence="7">
    <location>
        <begin position="5"/>
        <end position="334"/>
    </location>
</feature>
<comment type="caution">
    <text evidence="9">The sequence shown here is derived from an EMBL/GenBank/DDBJ whole genome shotgun (WGS) entry which is preliminary data.</text>
</comment>
<keyword evidence="10" id="KW-1185">Reference proteome</keyword>
<dbReference type="Proteomes" id="UP000432089">
    <property type="component" value="Unassembled WGS sequence"/>
</dbReference>
<evidence type="ECO:0000256" key="1">
    <source>
        <dbReference type="ARBA" id="ARBA00001974"/>
    </source>
</evidence>
<evidence type="ECO:0000256" key="5">
    <source>
        <dbReference type="ARBA" id="ARBA00023002"/>
    </source>
</evidence>
<comment type="cofactor">
    <cofactor evidence="1 6">
        <name>FAD</name>
        <dbReference type="ChEBI" id="CHEBI:57692"/>
    </cofactor>
</comment>
<dbReference type="NCBIfam" id="NF008899">
    <property type="entry name" value="PRK12266.1"/>
    <property type="match status" value="1"/>
</dbReference>
<dbReference type="Pfam" id="PF16901">
    <property type="entry name" value="DAO_C"/>
    <property type="match status" value="1"/>
</dbReference>
<evidence type="ECO:0000313" key="9">
    <source>
        <dbReference type="EMBL" id="KAB0682648.1"/>
    </source>
</evidence>
<keyword evidence="4" id="KW-0274">FAD</keyword>
<protein>
    <recommendedName>
        <fullName evidence="6">Glycerol-3-phosphate dehydrogenase</fullName>
        <ecNumber evidence="6">1.1.5.3</ecNumber>
    </recommendedName>
</protein>
<sequence length="504" mass="56058">MTQFDVFIIGGGINGCGIARDAAGRGFTVGLAEMKDLASGTSSWSTKLIHGGLRYLEHREFRLVRESLMEREVLWAIAPHIIRPLRFILPFQKGLRPAWLLRLGLFLYDHIGGRKKLPATETVKLSSDPRGVPLKKEFARGFEYSDARVDDARLVVLNARDAAMRGADVMVGTEVVEARRESGVWRIRLRDHRANGAEREVTARFLVNVSGPWVDRVIRGALGRNDARNIRLVQGSHIVTRKLYEHDRAYIFQNADNRIIFAIPYEDDFTLIGTTDRDYEGDPGAVAISEEEKSYLCRSASEYFERPVTESDIVWSFSGVRPLFDDGASKAQEATRDYVLRVEGEAIGGEAPVLNAFGGKITTYRKLSEEVLERIEERLGKRGKPWTGGEPLPGGEFPVEGAGAVEAELRSAASSLDAKTAARLVRSYGRDALAIAKAGLDRDLGHGLTEGELRWLVEKEWASSAEDVLWRRSKLGLRFSTAETKALETHLEKMNMTTGRTVAA</sequence>
<organism evidence="9 10">
    <name type="scientific">Plantimonas leprariae</name>
    <dbReference type="NCBI Taxonomy" id="2615207"/>
    <lineage>
        <taxon>Bacteria</taxon>
        <taxon>Pseudomonadati</taxon>
        <taxon>Pseudomonadota</taxon>
        <taxon>Alphaproteobacteria</taxon>
        <taxon>Hyphomicrobiales</taxon>
        <taxon>Aurantimonadaceae</taxon>
        <taxon>Plantimonas</taxon>
    </lineage>
</organism>
<dbReference type="NCBIfam" id="NF009906">
    <property type="entry name" value="PRK13369.1"/>
    <property type="match status" value="1"/>
</dbReference>
<dbReference type="Gene3D" id="3.30.9.10">
    <property type="entry name" value="D-Amino Acid Oxidase, subunit A, domain 2"/>
    <property type="match status" value="1"/>
</dbReference>
<dbReference type="PROSITE" id="PS00977">
    <property type="entry name" value="FAD_G3PDH_1"/>
    <property type="match status" value="1"/>
</dbReference>
<feature type="domain" description="Alpha-glycerophosphate oxidase C-terminal" evidence="8">
    <location>
        <begin position="391"/>
        <end position="496"/>
    </location>
</feature>
<comment type="catalytic activity">
    <reaction evidence="6">
        <text>a quinone + sn-glycerol 3-phosphate = dihydroxyacetone phosphate + a quinol</text>
        <dbReference type="Rhea" id="RHEA:18977"/>
        <dbReference type="ChEBI" id="CHEBI:24646"/>
        <dbReference type="ChEBI" id="CHEBI:57597"/>
        <dbReference type="ChEBI" id="CHEBI:57642"/>
        <dbReference type="ChEBI" id="CHEBI:132124"/>
        <dbReference type="EC" id="1.1.5.3"/>
    </reaction>
</comment>
<dbReference type="SUPFAM" id="SSF51905">
    <property type="entry name" value="FAD/NAD(P)-binding domain"/>
    <property type="match status" value="1"/>
</dbReference>
<dbReference type="GO" id="GO:0004368">
    <property type="term" value="F:glycerol-3-phosphate dehydrogenase (quinone) activity"/>
    <property type="evidence" value="ECO:0007669"/>
    <property type="project" value="UniProtKB-EC"/>
</dbReference>
<dbReference type="Gene3D" id="3.50.50.60">
    <property type="entry name" value="FAD/NAD(P)-binding domain"/>
    <property type="match status" value="1"/>
</dbReference>
<dbReference type="InterPro" id="IPR038299">
    <property type="entry name" value="DAO_C_sf"/>
</dbReference>
<dbReference type="InterPro" id="IPR031656">
    <property type="entry name" value="DAO_C"/>
</dbReference>
<reference evidence="9 10" key="1">
    <citation type="submission" date="2019-09" db="EMBL/GenBank/DDBJ databases">
        <title>YIM 132180 draft genome.</title>
        <authorList>
            <person name="Zhang K."/>
        </authorList>
    </citation>
    <scope>NUCLEOTIDE SEQUENCE [LARGE SCALE GENOMIC DNA]</scope>
    <source>
        <strain evidence="9 10">YIM 132180</strain>
    </source>
</reference>
<dbReference type="RefSeq" id="WP_150967620.1">
    <property type="nucleotide sequence ID" value="NZ_VZDO01000001.1"/>
</dbReference>
<dbReference type="PRINTS" id="PR01001">
    <property type="entry name" value="FADG3PDH"/>
</dbReference>
<dbReference type="InterPro" id="IPR000447">
    <property type="entry name" value="G3P_DH_FAD-dep"/>
</dbReference>
<evidence type="ECO:0000256" key="6">
    <source>
        <dbReference type="RuleBase" id="RU361217"/>
    </source>
</evidence>
<keyword evidence="3 6" id="KW-0285">Flavoprotein</keyword>
<dbReference type="GO" id="GO:0009331">
    <property type="term" value="C:glycerol-3-phosphate dehydrogenase (FAD) complex"/>
    <property type="evidence" value="ECO:0007669"/>
    <property type="project" value="UniProtKB-UniRule"/>
</dbReference>
<dbReference type="GO" id="GO:0046168">
    <property type="term" value="P:glycerol-3-phosphate catabolic process"/>
    <property type="evidence" value="ECO:0007669"/>
    <property type="project" value="TreeGrafter"/>
</dbReference>
<evidence type="ECO:0000256" key="2">
    <source>
        <dbReference type="ARBA" id="ARBA00007330"/>
    </source>
</evidence>
<dbReference type="PANTHER" id="PTHR11985:SF15">
    <property type="entry name" value="GLYCEROL-3-PHOSPHATE DEHYDROGENASE, MITOCHONDRIAL"/>
    <property type="match status" value="1"/>
</dbReference>
<dbReference type="Gene3D" id="6.10.250.1890">
    <property type="match status" value="1"/>
</dbReference>
<evidence type="ECO:0000259" key="8">
    <source>
        <dbReference type="Pfam" id="PF16901"/>
    </source>
</evidence>
<evidence type="ECO:0000256" key="3">
    <source>
        <dbReference type="ARBA" id="ARBA00022630"/>
    </source>
</evidence>
<dbReference type="EMBL" id="VZDO01000001">
    <property type="protein sequence ID" value="KAB0682648.1"/>
    <property type="molecule type" value="Genomic_DNA"/>
</dbReference>
<name>A0A7V7PSX5_9HYPH</name>
<evidence type="ECO:0000259" key="7">
    <source>
        <dbReference type="Pfam" id="PF01266"/>
    </source>
</evidence>
<dbReference type="Gene3D" id="1.10.8.870">
    <property type="entry name" value="Alpha-glycerophosphate oxidase, cap domain"/>
    <property type="match status" value="1"/>
</dbReference>
<evidence type="ECO:0000313" key="10">
    <source>
        <dbReference type="Proteomes" id="UP000432089"/>
    </source>
</evidence>
<evidence type="ECO:0000256" key="4">
    <source>
        <dbReference type="ARBA" id="ARBA00022827"/>
    </source>
</evidence>